<evidence type="ECO:0000313" key="2">
    <source>
        <dbReference type="EMBL" id="BCK53493.1"/>
    </source>
</evidence>
<name>A0A7G1KGW1_9NOCA</name>
<feature type="signal peptide" evidence="1">
    <location>
        <begin position="1"/>
        <end position="44"/>
    </location>
</feature>
<dbReference type="RefSeq" id="WP_187687025.1">
    <property type="nucleotide sequence ID" value="NZ_AP023396.1"/>
</dbReference>
<dbReference type="KEGG" id="nwl:NWFMUON74_12650"/>
<dbReference type="Gene3D" id="2.40.10.10">
    <property type="entry name" value="Trypsin-like serine proteases"/>
    <property type="match status" value="2"/>
</dbReference>
<keyword evidence="3" id="KW-1185">Reference proteome</keyword>
<dbReference type="AlphaFoldDB" id="A0A7G1KGW1"/>
<dbReference type="GeneID" id="80345866"/>
<gene>
    <name evidence="2" type="ORF">NWFMUON74_12650</name>
</gene>
<dbReference type="InterPro" id="IPR009003">
    <property type="entry name" value="Peptidase_S1_PA"/>
</dbReference>
<dbReference type="Proteomes" id="UP000516173">
    <property type="component" value="Chromosome"/>
</dbReference>
<evidence type="ECO:0000313" key="3">
    <source>
        <dbReference type="Proteomes" id="UP000516173"/>
    </source>
</evidence>
<accession>A0A7G1KGW1</accession>
<dbReference type="EMBL" id="AP023396">
    <property type="protein sequence ID" value="BCK53493.1"/>
    <property type="molecule type" value="Genomic_DNA"/>
</dbReference>
<proteinExistence type="predicted"/>
<feature type="chain" id="PRO_5028918731" description="Peptidase S1 domain-containing protein" evidence="1">
    <location>
        <begin position="45"/>
        <end position="238"/>
    </location>
</feature>
<dbReference type="InterPro" id="IPR043504">
    <property type="entry name" value="Peptidase_S1_PA_chymotrypsin"/>
</dbReference>
<reference evidence="2 3" key="1">
    <citation type="submission" date="2020-08" db="EMBL/GenBank/DDBJ databases">
        <title>Genome Sequencing of Nocardia wallacei strain FMUON74 and assembly.</title>
        <authorList>
            <person name="Toyokawa M."/>
            <person name="Uesaka K."/>
        </authorList>
    </citation>
    <scope>NUCLEOTIDE SEQUENCE [LARGE SCALE GENOMIC DNA]</scope>
    <source>
        <strain evidence="2 3">FMUON74</strain>
    </source>
</reference>
<protein>
    <recommendedName>
        <fullName evidence="4">Peptidase S1 domain-containing protein</fullName>
    </recommendedName>
</protein>
<dbReference type="SUPFAM" id="SSF50494">
    <property type="entry name" value="Trypsin-like serine proteases"/>
    <property type="match status" value="1"/>
</dbReference>
<keyword evidence="1" id="KW-0732">Signal</keyword>
<sequence length="238" mass="24982">MPPLGHPQTSLSRRVRRLRGPGRILLLISALLLAAATVAAPANAAGQVRIYPGMAIRTTGQVCSVGLLGHIGDTKYAITAGHCFESGAQVRDEDGRRIGAYEHGVPDGDVDNLGFAMVRLADNVVVSAKTDEIAISAVDSDPAVGQRVCKEGTRTGTTCGVISSIADTHMRTSFTVDHGDSGGIVYSPVSYGMGLFVGIVVGTGADFTLVQPAVRLGELIRQRGPHGSDDFRWYVAAR</sequence>
<evidence type="ECO:0008006" key="4">
    <source>
        <dbReference type="Google" id="ProtNLM"/>
    </source>
</evidence>
<evidence type="ECO:0000256" key="1">
    <source>
        <dbReference type="SAM" id="SignalP"/>
    </source>
</evidence>
<organism evidence="2 3">
    <name type="scientific">Nocardia wallacei</name>
    <dbReference type="NCBI Taxonomy" id="480035"/>
    <lineage>
        <taxon>Bacteria</taxon>
        <taxon>Bacillati</taxon>
        <taxon>Actinomycetota</taxon>
        <taxon>Actinomycetes</taxon>
        <taxon>Mycobacteriales</taxon>
        <taxon>Nocardiaceae</taxon>
        <taxon>Nocardia</taxon>
    </lineage>
</organism>